<dbReference type="Proteomes" id="UP000582837">
    <property type="component" value="Unassembled WGS sequence"/>
</dbReference>
<dbReference type="EMBL" id="JACHIA010000024">
    <property type="protein sequence ID" value="MBB6073387.1"/>
    <property type="molecule type" value="Genomic_DNA"/>
</dbReference>
<sequence length="1439" mass="150970">MKFLRSRAALGAALALVAALAACDSGTNPFRPVPPVTGPGGSDAVKPTVDVLLPTAQAATVNVGDSVFVRARVRDDRGVVSARFQAFAVRGRPELGTDTAIARFAEKVVDLRTAGRAVTDTTLDRFLLATTDTLAENGVLVVVTATDSAGNSTADTTRINLVSRTVAPTVQILSPTAASGVVPVGDSIFVSARVGDDRRLARVTFSGFSLRGDPALGTAVVVPRFVPKEVNLATAGRAVTDTVLNRFLNATGDTVRESGVYVVVTATDSSGFTTSDTVQITIGGAGVVPQVEITAPATGTTVVLGDPLLVRARAQDDRRLASVSFSAYSVRGNPAQGTGEIVPRYVTRTVDMSTGRAVRDTVVERVLMATPDTVREPNVYVVVTATDSTGLSRSDTVLINIAGPSAAPTVDILVPNASADSVGVGDSLFVQARVQDDRRLARVVFQSFSVRGSVALGTDTVVVRHAPRTVDLTAGGVATRDTVIGRFLPATSDTIRETGVYVVVTATDTSGISRADTARITISGAGVAPQVDITAPTEGASVLLGDPLLVRARVRDDRRVASVTLSAFSVRGNPAQGTGVVVQRYAPRTVDLSSGRAVRDTVLERVLEATADTARESGVYVVVTATDSSGLSRSDTVRITIAGPSAAPSVDIILPDTRTGTIAVGDSLFVRARVQDDRRLARVVFQSFSVRGRPELGTDTVVARFAPKEVDLTAGGRTVRDTVVDRFLLATSDTARETGVLVVVTAIDSAGLSTSDTARISIGGPRVQVTVPAGQDPRGGSDLRVRVVAEDARDLIGSVRVRVSGAFAYDQTITLAAPRAVLDTVLVIAIPPLPTDGVITIDASTISGSLQPGVAVPIQVSVRAAELDRVRPRTTFVPDVRATVEQGDTFQVTVTGVDETRVDSVGVTVLAIRRSGPRPDTLRVYRGAGPVTTGIFRFQISDLGLNPLDTAGVDLEVTAWSKDSSGNCGAAVSPNTPQQLECVAGPGGVVLSTVSGRVIPVFIARGTTVARPSGGADVIADLVADSRFVYLSNFTRNRVEVLPLGGREYAQPVTVGSQPWGLAIGRTGDSLYVANSGGTNFSVVPLGGPVLAEATSRRIFTRNERLFALTYEPDSGKVGQVTLIDYSDRPQFVAQTSNGLLVYSTRPTAAASDGTVRIYDPRKLRSEIFTGYVDRHTGGRAIVVNADSAFLLRLQQVRVCPRARFGDTSLPPCIDGNAYSVSAQLDSLRALPANAQGGRYDTRLDIGADIDEVGFSDTTFVATSTDRNYVAVGEGARDNARIPLFQVAGDSLLLRGDVRDLISNSADRVIGLGLNLDGSLGVARGNEAYFFNNELRRQGSLLLGQPTGGVAMHPQSAMYPTGSVRLAFVSGVENGRFFIDVVDAFSFERKKRVFTRDPVVGALVVAPRATGDAPNVNLRLYALTSGGVLGLELTNEDLQ</sequence>
<dbReference type="InterPro" id="IPR011045">
    <property type="entry name" value="N2O_reductase_N"/>
</dbReference>
<evidence type="ECO:0000256" key="1">
    <source>
        <dbReference type="SAM" id="SignalP"/>
    </source>
</evidence>
<evidence type="ECO:0000313" key="2">
    <source>
        <dbReference type="EMBL" id="MBB6073387.1"/>
    </source>
</evidence>
<feature type="chain" id="PRO_5033055175" evidence="1">
    <location>
        <begin position="22"/>
        <end position="1439"/>
    </location>
</feature>
<comment type="caution">
    <text evidence="2">The sequence shown here is derived from an EMBL/GenBank/DDBJ whole genome shotgun (WGS) entry which is preliminary data.</text>
</comment>
<evidence type="ECO:0000313" key="3">
    <source>
        <dbReference type="Proteomes" id="UP000582837"/>
    </source>
</evidence>
<accession>A0A841H5M9</accession>
<proteinExistence type="predicted"/>
<keyword evidence="3" id="KW-1185">Reference proteome</keyword>
<feature type="signal peptide" evidence="1">
    <location>
        <begin position="1"/>
        <end position="21"/>
    </location>
</feature>
<name>A0A841H5M9_9BACT</name>
<keyword evidence="1" id="KW-0732">Signal</keyword>
<dbReference type="Pfam" id="PF17957">
    <property type="entry name" value="Big_7"/>
    <property type="match status" value="1"/>
</dbReference>
<protein>
    <submittedName>
        <fullName evidence="2">Uncharacterized protein</fullName>
    </submittedName>
</protein>
<dbReference type="Gene3D" id="2.60.40.10">
    <property type="entry name" value="Immunoglobulins"/>
    <property type="match status" value="2"/>
</dbReference>
<organism evidence="2 3">
    <name type="scientific">Longimicrobium terrae</name>
    <dbReference type="NCBI Taxonomy" id="1639882"/>
    <lineage>
        <taxon>Bacteria</taxon>
        <taxon>Pseudomonadati</taxon>
        <taxon>Gemmatimonadota</taxon>
        <taxon>Longimicrobiia</taxon>
        <taxon>Longimicrobiales</taxon>
        <taxon>Longimicrobiaceae</taxon>
        <taxon>Longimicrobium</taxon>
    </lineage>
</organism>
<gene>
    <name evidence="2" type="ORF">HNQ61_005054</name>
</gene>
<dbReference type="PROSITE" id="PS51257">
    <property type="entry name" value="PROKAR_LIPOPROTEIN"/>
    <property type="match status" value="1"/>
</dbReference>
<dbReference type="RefSeq" id="WP_170039183.1">
    <property type="nucleotide sequence ID" value="NZ_JABDTL010000002.1"/>
</dbReference>
<dbReference type="SUPFAM" id="SSF50974">
    <property type="entry name" value="Nitrous oxide reductase, N-terminal domain"/>
    <property type="match status" value="1"/>
</dbReference>
<dbReference type="InterPro" id="IPR013783">
    <property type="entry name" value="Ig-like_fold"/>
</dbReference>
<reference evidence="2 3" key="1">
    <citation type="submission" date="2020-08" db="EMBL/GenBank/DDBJ databases">
        <title>Genomic Encyclopedia of Type Strains, Phase IV (KMG-IV): sequencing the most valuable type-strain genomes for metagenomic binning, comparative biology and taxonomic classification.</title>
        <authorList>
            <person name="Goeker M."/>
        </authorList>
    </citation>
    <scope>NUCLEOTIDE SEQUENCE [LARGE SCALE GENOMIC DNA]</scope>
    <source>
        <strain evidence="2 3">DSM 29007</strain>
    </source>
</reference>